<dbReference type="EMBL" id="JAAAMQ010000005">
    <property type="protein sequence ID" value="NBA11372.1"/>
    <property type="molecule type" value="Genomic_DNA"/>
</dbReference>
<dbReference type="GeneID" id="57979352"/>
<dbReference type="AlphaFoldDB" id="A0A329G6E9"/>
<reference evidence="3 5" key="3">
    <citation type="journal article" date="2021" name="Int. J. Food Microbiol.">
        <title>Safety demonstration of a microbial species for use in the food chain: Weissella confusa.</title>
        <authorList>
            <person name="Bourdichon F."/>
            <person name="Patrone V."/>
            <person name="Fontana A."/>
            <person name="Milani G."/>
            <person name="Morelli L."/>
        </authorList>
    </citation>
    <scope>NUCLEOTIDE SEQUENCE [LARGE SCALE GENOMIC DNA]</scope>
    <source>
        <strain evidence="2">CCUG 30943</strain>
        <strain evidence="3 5">CCUG 43002</strain>
    </source>
</reference>
<keyword evidence="1" id="KW-0472">Membrane</keyword>
<evidence type="ECO:0000313" key="3">
    <source>
        <dbReference type="EMBL" id="MBJ7638845.1"/>
    </source>
</evidence>
<dbReference type="PANTHER" id="PTHR36111">
    <property type="entry name" value="INNER MEMBRANE PROTEIN-RELATED"/>
    <property type="match status" value="1"/>
</dbReference>
<accession>A0A329G6E9</accession>
<organism evidence="3 5">
    <name type="scientific">Weissella confusa</name>
    <name type="common">Lactobacillus confusus</name>
    <dbReference type="NCBI Taxonomy" id="1583"/>
    <lineage>
        <taxon>Bacteria</taxon>
        <taxon>Bacillati</taxon>
        <taxon>Bacillota</taxon>
        <taxon>Bacilli</taxon>
        <taxon>Lactobacillales</taxon>
        <taxon>Lactobacillaceae</taxon>
        <taxon>Weissella</taxon>
    </lineage>
</organism>
<dbReference type="PANTHER" id="PTHR36111:SF2">
    <property type="entry name" value="INNER MEMBRANE PROTEIN"/>
    <property type="match status" value="1"/>
</dbReference>
<name>A0A329G6E9_WEICO</name>
<keyword evidence="1" id="KW-1133">Transmembrane helix</keyword>
<feature type="transmembrane region" description="Helical" evidence="1">
    <location>
        <begin position="163"/>
        <end position="182"/>
    </location>
</feature>
<evidence type="ECO:0000313" key="4">
    <source>
        <dbReference type="EMBL" id="NBA11372.1"/>
    </source>
</evidence>
<dbReference type="Proteomes" id="UP000728106">
    <property type="component" value="Unassembled WGS sequence"/>
</dbReference>
<evidence type="ECO:0000313" key="2">
    <source>
        <dbReference type="EMBL" id="MBJ7633075.1"/>
    </source>
</evidence>
<comment type="caution">
    <text evidence="3">The sequence shown here is derived from an EMBL/GenBank/DDBJ whole genome shotgun (WGS) entry which is preliminary data.</text>
</comment>
<gene>
    <name evidence="4" type="ORF">GTU77_03980</name>
    <name evidence="3" type="ORF">HAU20_05495</name>
    <name evidence="2" type="ORF">HAU43_08250</name>
</gene>
<feature type="transmembrane region" description="Helical" evidence="1">
    <location>
        <begin position="59"/>
        <end position="79"/>
    </location>
</feature>
<sequence>MPTGIIINALSVLAGGIVGGLFGNRISDKFKNEINMIFGVASMTMGVIAIAPTKNMAPVIFALILGTSLGLIFHVGQLVNRGAGFMQRQIARVIPMKSSMPEDEFMATLLTVIVLFTASGTGIYGSLVNGMTGDATILISKSILDFFTATIFAANLGFVVSVIAVPQFIFFFILFLLAGFIYPLTNPAMITDFKAVGGVLMLATGFRMIKVKMFPTADMIPSMIIVMPLSWLWMTYILPVLTH</sequence>
<dbReference type="EMBL" id="JAAOCP010000005">
    <property type="protein sequence ID" value="MBJ7638845.1"/>
    <property type="molecule type" value="Genomic_DNA"/>
</dbReference>
<proteinExistence type="predicted"/>
<evidence type="ECO:0000256" key="1">
    <source>
        <dbReference type="SAM" id="Phobius"/>
    </source>
</evidence>
<dbReference type="Proteomes" id="UP000808038">
    <property type="component" value="Unassembled WGS sequence"/>
</dbReference>
<dbReference type="Pfam" id="PF04474">
    <property type="entry name" value="DUF554"/>
    <property type="match status" value="1"/>
</dbReference>
<feature type="transmembrane region" description="Helical" evidence="1">
    <location>
        <begin position="220"/>
        <end position="241"/>
    </location>
</feature>
<protein>
    <submittedName>
        <fullName evidence="3">DUF554 domain-containing protein</fullName>
    </submittedName>
    <submittedName>
        <fullName evidence="4">DUF554 family protein</fullName>
    </submittedName>
</protein>
<reference evidence="4" key="1">
    <citation type="submission" date="2020-01" db="EMBL/GenBank/DDBJ databases">
        <title>First Reported Case and Whole Genome of Weissella confusa in an Equid.</title>
        <authorList>
            <person name="Little S.V."/>
            <person name="Lawhon S.D."/>
        </authorList>
    </citation>
    <scope>NUCLEOTIDE SEQUENCE</scope>
    <source>
        <strain evidence="4">718955</strain>
    </source>
</reference>
<dbReference type="InterPro" id="IPR007563">
    <property type="entry name" value="DUF554"/>
</dbReference>
<feature type="transmembrane region" description="Helical" evidence="1">
    <location>
        <begin position="137"/>
        <end position="156"/>
    </location>
</feature>
<feature type="transmembrane region" description="Helical" evidence="1">
    <location>
        <begin position="34"/>
        <end position="53"/>
    </location>
</feature>
<dbReference type="OrthoDB" id="9805754at2"/>
<keyword evidence="5" id="KW-1185">Reference proteome</keyword>
<reference evidence="3" key="2">
    <citation type="submission" date="2020-02" db="EMBL/GenBank/DDBJ databases">
        <authorList>
            <person name="Fontana A."/>
            <person name="Patrone V."/>
            <person name="Morelli L."/>
        </authorList>
    </citation>
    <scope>NUCLEOTIDE SEQUENCE</scope>
    <source>
        <strain evidence="2">CCUG 30943</strain>
        <strain evidence="3">CCUG 43002</strain>
    </source>
</reference>
<feature type="transmembrane region" description="Helical" evidence="1">
    <location>
        <begin position="105"/>
        <end position="125"/>
    </location>
</feature>
<dbReference type="Proteomes" id="UP000719917">
    <property type="component" value="Unassembled WGS sequence"/>
</dbReference>
<keyword evidence="1" id="KW-0812">Transmembrane</keyword>
<dbReference type="EMBL" id="JAAOCX010000010">
    <property type="protein sequence ID" value="MBJ7633075.1"/>
    <property type="molecule type" value="Genomic_DNA"/>
</dbReference>
<dbReference type="RefSeq" id="WP_003610226.1">
    <property type="nucleotide sequence ID" value="NZ_ALXH01000098.1"/>
</dbReference>
<evidence type="ECO:0000313" key="5">
    <source>
        <dbReference type="Proteomes" id="UP000728106"/>
    </source>
</evidence>
<feature type="transmembrane region" description="Helical" evidence="1">
    <location>
        <begin position="6"/>
        <end position="22"/>
    </location>
</feature>